<dbReference type="Proteomes" id="UP000014585">
    <property type="component" value="Unassembled WGS sequence"/>
</dbReference>
<sequence length="102" mass="11352">MLDACEGYTDILIESENMTEHMALCGRLLAGLEVLKIVLDEQLREYCSALTIVLLNQQESAEQQETITGLLFEMVNSLRAPRFIRTASGLAMISNKARPGIH</sequence>
<dbReference type="PATRIC" id="fig|566551.4.peg.4110"/>
<organism evidence="1 2">
    <name type="scientific">Cedecea davisae DSM 4568</name>
    <dbReference type="NCBI Taxonomy" id="566551"/>
    <lineage>
        <taxon>Bacteria</taxon>
        <taxon>Pseudomonadati</taxon>
        <taxon>Pseudomonadota</taxon>
        <taxon>Gammaproteobacteria</taxon>
        <taxon>Enterobacterales</taxon>
        <taxon>Enterobacteriaceae</taxon>
        <taxon>Cedecea</taxon>
    </lineage>
</organism>
<dbReference type="AlphaFoldDB" id="S3IYZ4"/>
<evidence type="ECO:0000313" key="1">
    <source>
        <dbReference type="EMBL" id="EPF12892.1"/>
    </source>
</evidence>
<accession>S3IYZ4</accession>
<dbReference type="EMBL" id="ATDT01000038">
    <property type="protein sequence ID" value="EPF12892.1"/>
    <property type="molecule type" value="Genomic_DNA"/>
</dbReference>
<evidence type="ECO:0000313" key="2">
    <source>
        <dbReference type="Proteomes" id="UP000014585"/>
    </source>
</evidence>
<name>S3IYZ4_9ENTR</name>
<dbReference type="RefSeq" id="WP_016538663.1">
    <property type="nucleotide sequence ID" value="NZ_KE161030.1"/>
</dbReference>
<protein>
    <submittedName>
        <fullName evidence="1">Uncharacterized protein</fullName>
    </submittedName>
</protein>
<comment type="caution">
    <text evidence="1">The sequence shown here is derived from an EMBL/GenBank/DDBJ whole genome shotgun (WGS) entry which is preliminary data.</text>
</comment>
<proteinExistence type="predicted"/>
<reference evidence="1 2" key="1">
    <citation type="submission" date="2013-04" db="EMBL/GenBank/DDBJ databases">
        <authorList>
            <person name="Weinstock G."/>
            <person name="Sodergren E."/>
            <person name="Lobos E.A."/>
            <person name="Fulton L."/>
            <person name="Fulton R."/>
            <person name="Courtney L."/>
            <person name="Fronick C."/>
            <person name="O'Laughlin M."/>
            <person name="Godfrey J."/>
            <person name="Wilson R.M."/>
            <person name="Miner T."/>
            <person name="Farmer C."/>
            <person name="Delehaunty K."/>
            <person name="Cordes M."/>
            <person name="Minx P."/>
            <person name="Tomlinson C."/>
            <person name="Chen J."/>
            <person name="Wollam A."/>
            <person name="Pepin K.H."/>
            <person name="Palsikar V.B."/>
            <person name="Zhang X."/>
            <person name="Suruliraj S."/>
            <person name="Perna N.T."/>
            <person name="Plunkett G."/>
            <person name="Warren W."/>
            <person name="Mitreva M."/>
            <person name="Mardis E.R."/>
            <person name="Wilson R.K."/>
        </authorList>
    </citation>
    <scope>NUCLEOTIDE SEQUENCE [LARGE SCALE GENOMIC DNA]</scope>
    <source>
        <strain evidence="1 2">DSM 4568</strain>
    </source>
</reference>
<dbReference type="HOGENOM" id="CLU_2272342_0_0_6"/>
<gene>
    <name evidence="1" type="ORF">HMPREF0201_04495</name>
</gene>